<name>A0A316UB73_9BASI</name>
<dbReference type="Proteomes" id="UP000245942">
    <property type="component" value="Unassembled WGS sequence"/>
</dbReference>
<dbReference type="EMBL" id="KZ819323">
    <property type="protein sequence ID" value="PWN22104.1"/>
    <property type="molecule type" value="Genomic_DNA"/>
</dbReference>
<dbReference type="GeneID" id="37010972"/>
<dbReference type="AlphaFoldDB" id="A0A316UB73"/>
<protein>
    <recommendedName>
        <fullName evidence="3">Arrestin-like N-terminal domain-containing protein</fullName>
    </recommendedName>
</protein>
<evidence type="ECO:0008006" key="3">
    <source>
        <dbReference type="Google" id="ProtNLM"/>
    </source>
</evidence>
<gene>
    <name evidence="1" type="ORF">BCV69DRAFT_132733</name>
</gene>
<sequence length="451" mass="49260">MELAISSASTSVFLDPANANDAEDTALDHTTTGLSIPASSTQVTLVVTLTVPSRSKSAEHIRDLVVTITARESLLFDTGIFESNIPYQSVHTIKEAAGVRVEGGNVYKWELPVFIPSDAPPHEQSRHGRVHWTATAQMTFPGRFFNKTLEAVTTIRVVQIPSEQSAFTFEHQHDAFAEGLGPVKAAFISRTFSVGGYLRGGLLLAAPPPRLKLHSIVLTLIQTTQLTSRKRADYAETQRPERHNFMTLKGAELDNAVTHIGAYCRARPSVQGELELVWLARLPNEDDVRPSTLEGGRTAMSFTHQLEMSITFDADPTQPRLDQDGERLLSRYRTARPVSIYSCAAGWASVILPEVSTMSLCLLLCAAAHEANVAPFASHAQYSAIECVGQEETMARSERTKYPHCVCGSPLSAILRDEDEAEAGTVCTSILLRQRLSGSEPPQQQAEPPKG</sequence>
<dbReference type="OrthoDB" id="3345971at2759"/>
<accession>A0A316UB73</accession>
<proteinExistence type="predicted"/>
<reference evidence="1 2" key="1">
    <citation type="journal article" date="2018" name="Mol. Biol. Evol.">
        <title>Broad Genomic Sampling Reveals a Smut Pathogenic Ancestry of the Fungal Clade Ustilaginomycotina.</title>
        <authorList>
            <person name="Kijpornyongpan T."/>
            <person name="Mondo S.J."/>
            <person name="Barry K."/>
            <person name="Sandor L."/>
            <person name="Lee J."/>
            <person name="Lipzen A."/>
            <person name="Pangilinan J."/>
            <person name="LaButti K."/>
            <person name="Hainaut M."/>
            <person name="Henrissat B."/>
            <person name="Grigoriev I.V."/>
            <person name="Spatafora J.W."/>
            <person name="Aime M.C."/>
        </authorList>
    </citation>
    <scope>NUCLEOTIDE SEQUENCE [LARGE SCALE GENOMIC DNA]</scope>
    <source>
        <strain evidence="1 2">MCA 4718</strain>
    </source>
</reference>
<organism evidence="1 2">
    <name type="scientific">Pseudomicrostroma glucosiphilum</name>
    <dbReference type="NCBI Taxonomy" id="1684307"/>
    <lineage>
        <taxon>Eukaryota</taxon>
        <taxon>Fungi</taxon>
        <taxon>Dikarya</taxon>
        <taxon>Basidiomycota</taxon>
        <taxon>Ustilaginomycotina</taxon>
        <taxon>Exobasidiomycetes</taxon>
        <taxon>Microstromatales</taxon>
        <taxon>Microstromatales incertae sedis</taxon>
        <taxon>Pseudomicrostroma</taxon>
    </lineage>
</organism>
<keyword evidence="2" id="KW-1185">Reference proteome</keyword>
<evidence type="ECO:0000313" key="1">
    <source>
        <dbReference type="EMBL" id="PWN22104.1"/>
    </source>
</evidence>
<dbReference type="RefSeq" id="XP_025349264.1">
    <property type="nucleotide sequence ID" value="XM_025489238.1"/>
</dbReference>
<evidence type="ECO:0000313" key="2">
    <source>
        <dbReference type="Proteomes" id="UP000245942"/>
    </source>
</evidence>